<dbReference type="InterPro" id="IPR051811">
    <property type="entry name" value="Cytochrome_c550/c551-like"/>
</dbReference>
<dbReference type="InterPro" id="IPR009056">
    <property type="entry name" value="Cyt_c-like_dom"/>
</dbReference>
<keyword evidence="3 6" id="KW-0479">Metal-binding</keyword>
<dbReference type="SUPFAM" id="SSF46626">
    <property type="entry name" value="Cytochrome c"/>
    <property type="match status" value="2"/>
</dbReference>
<reference evidence="10 11" key="1">
    <citation type="submission" date="2018-09" db="EMBL/GenBank/DDBJ databases">
        <title>Complete genome sequence of Euzebya sp. DY32-46 isolated from seawater of Pacific Ocean.</title>
        <authorList>
            <person name="Xu L."/>
            <person name="Wu Y.-H."/>
            <person name="Xu X.-W."/>
        </authorList>
    </citation>
    <scope>NUCLEOTIDE SEQUENCE [LARGE SCALE GENOMIC DNA]</scope>
    <source>
        <strain evidence="10 11">DY32-46</strain>
    </source>
</reference>
<feature type="transmembrane region" description="Helical" evidence="8">
    <location>
        <begin position="51"/>
        <end position="69"/>
    </location>
</feature>
<feature type="region of interest" description="Disordered" evidence="7">
    <location>
        <begin position="290"/>
        <end position="331"/>
    </location>
</feature>
<dbReference type="AlphaFoldDB" id="A0A346Y484"/>
<dbReference type="OrthoDB" id="5168611at2"/>
<organism evidence="10 11">
    <name type="scientific">Euzebya pacifica</name>
    <dbReference type="NCBI Taxonomy" id="1608957"/>
    <lineage>
        <taxon>Bacteria</taxon>
        <taxon>Bacillati</taxon>
        <taxon>Actinomycetota</taxon>
        <taxon>Nitriliruptoria</taxon>
        <taxon>Euzebyales</taxon>
    </lineage>
</organism>
<keyword evidence="4" id="KW-0249">Electron transport</keyword>
<keyword evidence="2 6" id="KW-0349">Heme</keyword>
<dbReference type="PROSITE" id="PS51007">
    <property type="entry name" value="CYTC"/>
    <property type="match status" value="2"/>
</dbReference>
<name>A0A346Y484_9ACTN</name>
<evidence type="ECO:0000256" key="8">
    <source>
        <dbReference type="SAM" id="Phobius"/>
    </source>
</evidence>
<keyword evidence="8" id="KW-1133">Transmembrane helix</keyword>
<sequence>MILAIGAGITLVLLLASGNARRKLSSAIPPAMRPMYADDELEGNHLERLMTWGVVLTLFFAIFLPAYWLREPIRAQDKQEGLFARDYSSGEALYAANCTECHGADARGGAALSPYGSDAWPAPNLLNIVSRYEDSRVVTDIRDHIETTLHRGRPGTPMPTWGTNYGGPMTDFQIEAITDWLLVNQEGDATEASPAVNAETGEAVSGEDLYQQNCARCHGTELQGIVGPSLIGVTDRHSDETILGILQNGISIQPGNIMPPWQEAYMYPDSRFDDDALSRIIDYLHEAQPSTLPDDALQYQTPGVGEPVEQPAGDEAEADAEADSDSDSTEV</sequence>
<evidence type="ECO:0000256" key="2">
    <source>
        <dbReference type="ARBA" id="ARBA00022617"/>
    </source>
</evidence>
<dbReference type="GO" id="GO:0046872">
    <property type="term" value="F:metal ion binding"/>
    <property type="evidence" value="ECO:0007669"/>
    <property type="project" value="UniProtKB-KW"/>
</dbReference>
<evidence type="ECO:0000313" key="10">
    <source>
        <dbReference type="EMBL" id="AXV09281.1"/>
    </source>
</evidence>
<dbReference type="Proteomes" id="UP000264006">
    <property type="component" value="Chromosome"/>
</dbReference>
<proteinExistence type="predicted"/>
<dbReference type="GO" id="GO:0020037">
    <property type="term" value="F:heme binding"/>
    <property type="evidence" value="ECO:0007669"/>
    <property type="project" value="InterPro"/>
</dbReference>
<dbReference type="Gene3D" id="1.10.760.10">
    <property type="entry name" value="Cytochrome c-like domain"/>
    <property type="match status" value="2"/>
</dbReference>
<evidence type="ECO:0000313" key="11">
    <source>
        <dbReference type="Proteomes" id="UP000264006"/>
    </source>
</evidence>
<gene>
    <name evidence="10" type="ORF">DVS28_a4620</name>
</gene>
<evidence type="ECO:0000256" key="7">
    <source>
        <dbReference type="SAM" id="MobiDB-lite"/>
    </source>
</evidence>
<dbReference type="PANTHER" id="PTHR37823">
    <property type="entry name" value="CYTOCHROME C-553-LIKE"/>
    <property type="match status" value="1"/>
</dbReference>
<evidence type="ECO:0000259" key="9">
    <source>
        <dbReference type="PROSITE" id="PS51007"/>
    </source>
</evidence>
<dbReference type="EMBL" id="CP031165">
    <property type="protein sequence ID" value="AXV09281.1"/>
    <property type="molecule type" value="Genomic_DNA"/>
</dbReference>
<evidence type="ECO:0000256" key="6">
    <source>
        <dbReference type="PROSITE-ProRule" id="PRU00433"/>
    </source>
</evidence>
<evidence type="ECO:0000256" key="1">
    <source>
        <dbReference type="ARBA" id="ARBA00022448"/>
    </source>
</evidence>
<keyword evidence="11" id="KW-1185">Reference proteome</keyword>
<keyword evidence="8" id="KW-0472">Membrane</keyword>
<keyword evidence="8" id="KW-0812">Transmembrane</keyword>
<protein>
    <submittedName>
        <fullName evidence="10">Cytochrome c oxidase subunit CcoO</fullName>
    </submittedName>
</protein>
<dbReference type="GO" id="GO:0009055">
    <property type="term" value="F:electron transfer activity"/>
    <property type="evidence" value="ECO:0007669"/>
    <property type="project" value="InterPro"/>
</dbReference>
<evidence type="ECO:0000256" key="5">
    <source>
        <dbReference type="ARBA" id="ARBA00023004"/>
    </source>
</evidence>
<feature type="domain" description="Cytochrome c" evidence="9">
    <location>
        <begin position="85"/>
        <end position="185"/>
    </location>
</feature>
<accession>A0A346Y484</accession>
<dbReference type="InterPro" id="IPR036909">
    <property type="entry name" value="Cyt_c-like_dom_sf"/>
</dbReference>
<feature type="compositionally biased region" description="Acidic residues" evidence="7">
    <location>
        <begin position="312"/>
        <end position="331"/>
    </location>
</feature>
<dbReference type="Pfam" id="PF13442">
    <property type="entry name" value="Cytochrome_CBB3"/>
    <property type="match status" value="2"/>
</dbReference>
<dbReference type="KEGG" id="euz:DVS28_a4620"/>
<keyword evidence="5 6" id="KW-0408">Iron</keyword>
<feature type="domain" description="Cytochrome c" evidence="9">
    <location>
        <begin position="201"/>
        <end position="288"/>
    </location>
</feature>
<evidence type="ECO:0000256" key="3">
    <source>
        <dbReference type="ARBA" id="ARBA00022723"/>
    </source>
</evidence>
<evidence type="ECO:0000256" key="4">
    <source>
        <dbReference type="ARBA" id="ARBA00022982"/>
    </source>
</evidence>
<keyword evidence="1" id="KW-0813">Transport</keyword>